<dbReference type="Gene3D" id="1.10.472.10">
    <property type="entry name" value="Cyclin-like"/>
    <property type="match status" value="1"/>
</dbReference>
<proteinExistence type="predicted"/>
<dbReference type="EMBL" id="KE504154">
    <property type="protein sequence ID" value="EPS99707.1"/>
    <property type="molecule type" value="Genomic_DNA"/>
</dbReference>
<keyword evidence="2" id="KW-1185">Reference proteome</keyword>
<dbReference type="OrthoDB" id="244495at2759"/>
<feature type="non-terminal residue" evidence="1">
    <location>
        <position position="105"/>
    </location>
</feature>
<organism evidence="1 2">
    <name type="scientific">Fomitopsis schrenkii</name>
    <name type="common">Brown rot fungus</name>
    <dbReference type="NCBI Taxonomy" id="2126942"/>
    <lineage>
        <taxon>Eukaryota</taxon>
        <taxon>Fungi</taxon>
        <taxon>Dikarya</taxon>
        <taxon>Basidiomycota</taxon>
        <taxon>Agaricomycotina</taxon>
        <taxon>Agaricomycetes</taxon>
        <taxon>Polyporales</taxon>
        <taxon>Fomitopsis</taxon>
    </lineage>
</organism>
<dbReference type="HOGENOM" id="CLU_2242891_0_0_1"/>
<feature type="non-terminal residue" evidence="1">
    <location>
        <position position="1"/>
    </location>
</feature>
<gene>
    <name evidence="1" type="ORF">FOMPIDRAFT_7508</name>
</gene>
<name>S8E4T8_FOMSC</name>
<evidence type="ECO:0000313" key="2">
    <source>
        <dbReference type="Proteomes" id="UP000015241"/>
    </source>
</evidence>
<dbReference type="Proteomes" id="UP000015241">
    <property type="component" value="Unassembled WGS sequence"/>
</dbReference>
<evidence type="ECO:0000313" key="1">
    <source>
        <dbReference type="EMBL" id="EPS99707.1"/>
    </source>
</evidence>
<dbReference type="InParanoid" id="S8E4T8"/>
<accession>S8E4T8</accession>
<reference evidence="1 2" key="1">
    <citation type="journal article" date="2012" name="Science">
        <title>The Paleozoic origin of enzymatic lignin decomposition reconstructed from 31 fungal genomes.</title>
        <authorList>
            <person name="Floudas D."/>
            <person name="Binder M."/>
            <person name="Riley R."/>
            <person name="Barry K."/>
            <person name="Blanchette R.A."/>
            <person name="Henrissat B."/>
            <person name="Martinez A.T."/>
            <person name="Otillar R."/>
            <person name="Spatafora J.W."/>
            <person name="Yadav J.S."/>
            <person name="Aerts A."/>
            <person name="Benoit I."/>
            <person name="Boyd A."/>
            <person name="Carlson A."/>
            <person name="Copeland A."/>
            <person name="Coutinho P.M."/>
            <person name="de Vries R.P."/>
            <person name="Ferreira P."/>
            <person name="Findley K."/>
            <person name="Foster B."/>
            <person name="Gaskell J."/>
            <person name="Glotzer D."/>
            <person name="Gorecki P."/>
            <person name="Heitman J."/>
            <person name="Hesse C."/>
            <person name="Hori C."/>
            <person name="Igarashi K."/>
            <person name="Jurgens J.A."/>
            <person name="Kallen N."/>
            <person name="Kersten P."/>
            <person name="Kohler A."/>
            <person name="Kuees U."/>
            <person name="Kumar T.K.A."/>
            <person name="Kuo A."/>
            <person name="LaButti K."/>
            <person name="Larrondo L.F."/>
            <person name="Lindquist E."/>
            <person name="Ling A."/>
            <person name="Lombard V."/>
            <person name="Lucas S."/>
            <person name="Lundell T."/>
            <person name="Martin R."/>
            <person name="McLaughlin D.J."/>
            <person name="Morgenstern I."/>
            <person name="Morin E."/>
            <person name="Murat C."/>
            <person name="Nagy L.G."/>
            <person name="Nolan M."/>
            <person name="Ohm R.A."/>
            <person name="Patyshakuliyeva A."/>
            <person name="Rokas A."/>
            <person name="Ruiz-Duenas F.J."/>
            <person name="Sabat G."/>
            <person name="Salamov A."/>
            <person name="Samejima M."/>
            <person name="Schmutz J."/>
            <person name="Slot J.C."/>
            <person name="St John F."/>
            <person name="Stenlid J."/>
            <person name="Sun H."/>
            <person name="Sun S."/>
            <person name="Syed K."/>
            <person name="Tsang A."/>
            <person name="Wiebenga A."/>
            <person name="Young D."/>
            <person name="Pisabarro A."/>
            <person name="Eastwood D.C."/>
            <person name="Martin F."/>
            <person name="Cullen D."/>
            <person name="Grigoriev I.V."/>
            <person name="Hibbett D.S."/>
        </authorList>
    </citation>
    <scope>NUCLEOTIDE SEQUENCE</scope>
    <source>
        <strain evidence="2">FP-58527</strain>
    </source>
</reference>
<sequence>SIVFAALLLLHRYRCKFPAGRRPSGYGHRLFLFAYVLIYKAMGDYVPKNKEIVLWLNHETNPLAVEVMPKTLNRGERLFGDVLEWNIQVTPSQLESFTRRVKEDF</sequence>
<protein>
    <submittedName>
        <fullName evidence="1">Uncharacterized protein</fullName>
    </submittedName>
</protein>
<dbReference type="AlphaFoldDB" id="S8E4T8"/>